<dbReference type="RefSeq" id="XP_003192478.1">
    <property type="nucleotide sequence ID" value="XM_003192430.1"/>
</dbReference>
<protein>
    <submittedName>
        <fullName evidence="1">Uncharacterized protein</fullName>
    </submittedName>
</protein>
<dbReference type="AlphaFoldDB" id="E6R1E7"/>
<reference key="2">
    <citation type="journal article" date="2011" name="MBio">
        <title>Genome variation in Cryptococcus gattii, an emerging pathogen of immunocompetent hosts.</title>
        <authorList>
            <person name="D'Souza C.A."/>
            <person name="Kronstad J.W."/>
            <person name="Taylor G."/>
            <person name="Warren R."/>
            <person name="Yuen M."/>
            <person name="Hu G."/>
            <person name="Jung W.H."/>
            <person name="Sham A."/>
            <person name="Kidd S.E."/>
            <person name="Tangen K."/>
            <person name="Lee N."/>
            <person name="Zeilmaker T."/>
            <person name="Sawkins J."/>
            <person name="McVicker G."/>
            <person name="Shah S."/>
            <person name="Gnerre S."/>
            <person name="Griggs A."/>
            <person name="Zeng Q."/>
            <person name="Bartlett K."/>
            <person name="Li W."/>
            <person name="Wang X."/>
            <person name="Heitman J."/>
            <person name="Stajich J.E."/>
            <person name="Fraser J.A."/>
            <person name="Meyer W."/>
            <person name="Carter D."/>
            <person name="Schein J."/>
            <person name="Krzywinski M."/>
            <person name="Kwong-Chung K.J."/>
            <person name="Varma A."/>
            <person name="Wang J."/>
            <person name="Brunham R."/>
            <person name="Fyfe M."/>
            <person name="Ouellette B.F.F."/>
            <person name="Siddiqui A."/>
            <person name="Marra M."/>
            <person name="Jones S."/>
            <person name="Holt R."/>
            <person name="Birren B.W."/>
            <person name="Galagan J.E."/>
            <person name="Cuomo C.A."/>
        </authorList>
    </citation>
    <scope>NUCLEOTIDE SEQUENCE</scope>
    <source>
        <strain>WM276</strain>
    </source>
</reference>
<gene>
    <name evidence="1" type="ordered locus">CGB_B9220C</name>
</gene>
<accession>E6R1E7</accession>
<proteinExistence type="predicted"/>
<evidence type="ECO:0000313" key="2">
    <source>
        <dbReference type="Proteomes" id="UP000007805"/>
    </source>
</evidence>
<organism evidence="1 2">
    <name type="scientific">Cryptococcus gattii serotype B (strain WM276 / ATCC MYA-4071)</name>
    <name type="common">Filobasidiella gattii</name>
    <name type="synonym">Cryptococcus bacillisporus</name>
    <dbReference type="NCBI Taxonomy" id="367775"/>
    <lineage>
        <taxon>Eukaryota</taxon>
        <taxon>Fungi</taxon>
        <taxon>Dikarya</taxon>
        <taxon>Basidiomycota</taxon>
        <taxon>Agaricomycotina</taxon>
        <taxon>Tremellomycetes</taxon>
        <taxon>Tremellales</taxon>
        <taxon>Cryptococcaceae</taxon>
        <taxon>Cryptococcus</taxon>
        <taxon>Cryptococcus gattii species complex</taxon>
    </lineage>
</organism>
<dbReference type="EMBL" id="CP000287">
    <property type="protein sequence ID" value="ADV20691.1"/>
    <property type="molecule type" value="Genomic_DNA"/>
</dbReference>
<sequence>MHRLRRYALSNWQRSGFFIQPLGWRAAKNGSSSQAVSSGSGEGGKKVEGRIGEVLWADRAYQCSRSRPSSFEPDESLCFVTLDGVLEKVERLPVPCILSFHALNHFKT</sequence>
<dbReference type="KEGG" id="cgi:CGB_B9220C"/>
<dbReference type="HOGENOM" id="CLU_2229457_0_0_1"/>
<dbReference type="VEuPathDB" id="FungiDB:CGB_B9220C"/>
<evidence type="ECO:0000313" key="1">
    <source>
        <dbReference type="EMBL" id="ADV20691.1"/>
    </source>
</evidence>
<keyword evidence="2" id="KW-1185">Reference proteome</keyword>
<reference evidence="1 2" key="1">
    <citation type="journal article" date="2011" name="MBio">
        <title>Genome variation in Cryptococcus gattii, an emerging pathogen of immunocompetent hosts.</title>
        <authorList>
            <person name="D'Souza C.A."/>
            <person name="Kronstad J.W."/>
            <person name="Taylor G."/>
            <person name="Warren R."/>
            <person name="Yuen M."/>
            <person name="Hu G."/>
            <person name="Jung W.H."/>
            <person name="Sham A."/>
            <person name="Kidd S.E."/>
            <person name="Tangen K."/>
            <person name="Lee N."/>
            <person name="Zeilmaker T."/>
            <person name="Sawkins J."/>
            <person name="McVicker G."/>
            <person name="Shah S."/>
            <person name="Gnerre S."/>
            <person name="Griggs A."/>
            <person name="Zeng Q."/>
            <person name="Bartlett K."/>
            <person name="Li W."/>
            <person name="Wang X."/>
            <person name="Heitman J."/>
            <person name="Stajich J.E."/>
            <person name="Fraser J.A."/>
            <person name="Meyer W."/>
            <person name="Carter D."/>
            <person name="Schein J."/>
            <person name="Krzywinski M."/>
            <person name="Kwon-Chung K.J."/>
            <person name="Varma A."/>
            <person name="Wang J."/>
            <person name="Brunham R."/>
            <person name="Fyfe M."/>
            <person name="Ouellette B.F."/>
            <person name="Siddiqui A."/>
            <person name="Marra M."/>
            <person name="Jones S."/>
            <person name="Holt R."/>
            <person name="Birren B.W."/>
            <person name="Galagan J.E."/>
            <person name="Cuomo C.A."/>
        </authorList>
    </citation>
    <scope>NUCLEOTIDE SEQUENCE [LARGE SCALE GENOMIC DNA]</scope>
    <source>
        <strain evidence="2">WM276 / ATCC MYA-4071</strain>
    </source>
</reference>
<dbReference type="GeneID" id="10187928"/>
<name>E6R1E7_CRYGW</name>
<dbReference type="Proteomes" id="UP000007805">
    <property type="component" value="Chromosome B"/>
</dbReference>